<dbReference type="InterPro" id="IPR016032">
    <property type="entry name" value="Sig_transdc_resp-reg_C-effctor"/>
</dbReference>
<keyword evidence="2" id="KW-0238">DNA-binding</keyword>
<dbReference type="EMBL" id="JAGQHS010000095">
    <property type="protein sequence ID" value="MCA9757370.1"/>
    <property type="molecule type" value="Genomic_DNA"/>
</dbReference>
<dbReference type="SMART" id="SM00421">
    <property type="entry name" value="HTH_LUXR"/>
    <property type="match status" value="1"/>
</dbReference>
<dbReference type="InterPro" id="IPR011006">
    <property type="entry name" value="CheY-like_superfamily"/>
</dbReference>
<evidence type="ECO:0000259" key="5">
    <source>
        <dbReference type="PROSITE" id="PS50043"/>
    </source>
</evidence>
<dbReference type="SMART" id="SM00448">
    <property type="entry name" value="REC"/>
    <property type="match status" value="1"/>
</dbReference>
<dbReference type="GO" id="GO:0000160">
    <property type="term" value="P:phosphorelay signal transduction system"/>
    <property type="evidence" value="ECO:0007669"/>
    <property type="project" value="InterPro"/>
</dbReference>
<dbReference type="PROSITE" id="PS50043">
    <property type="entry name" value="HTH_LUXR_2"/>
    <property type="match status" value="1"/>
</dbReference>
<keyword evidence="1" id="KW-0805">Transcription regulation</keyword>
<gene>
    <name evidence="7" type="ORF">KDA27_16320</name>
</gene>
<dbReference type="SUPFAM" id="SSF52172">
    <property type="entry name" value="CheY-like"/>
    <property type="match status" value="1"/>
</dbReference>
<sequence length="213" mass="24490">MDSSTIFLVDDDREFLEGMSARLRSFGFRVEAYPKANFFLDRFDPDRPGILLLDLRPSRSAGLEVLDILREMGSEYRVLFLTIHPEIDRAAQAVETLRNFLLCPLSDEELAARLQDAVIEDRRVREERAETEDVLRTIRSLTRREREVLDFALRGWTNRTIGRTLGIKEKTVETHRGKVIKKLAVKNCVELTSKVLLAGYRPSSTDGSPPKRR</sequence>
<accession>A0A956SEB8</accession>
<dbReference type="InterPro" id="IPR036388">
    <property type="entry name" value="WH-like_DNA-bd_sf"/>
</dbReference>
<evidence type="ECO:0000313" key="7">
    <source>
        <dbReference type="EMBL" id="MCA9757370.1"/>
    </source>
</evidence>
<dbReference type="InterPro" id="IPR001789">
    <property type="entry name" value="Sig_transdc_resp-reg_receiver"/>
</dbReference>
<dbReference type="PANTHER" id="PTHR44688:SF16">
    <property type="entry name" value="DNA-BINDING TRANSCRIPTIONAL ACTIVATOR DEVR_DOSR"/>
    <property type="match status" value="1"/>
</dbReference>
<dbReference type="PANTHER" id="PTHR44688">
    <property type="entry name" value="DNA-BINDING TRANSCRIPTIONAL ACTIVATOR DEVR_DOSR"/>
    <property type="match status" value="1"/>
</dbReference>
<comment type="caution">
    <text evidence="7">The sequence shown here is derived from an EMBL/GenBank/DDBJ whole genome shotgun (WGS) entry which is preliminary data.</text>
</comment>
<organism evidence="7 8">
    <name type="scientific">Eiseniibacteriota bacterium</name>
    <dbReference type="NCBI Taxonomy" id="2212470"/>
    <lineage>
        <taxon>Bacteria</taxon>
        <taxon>Candidatus Eiseniibacteriota</taxon>
    </lineage>
</organism>
<evidence type="ECO:0000256" key="2">
    <source>
        <dbReference type="ARBA" id="ARBA00023125"/>
    </source>
</evidence>
<name>A0A956SEB8_UNCEI</name>
<dbReference type="Proteomes" id="UP000739538">
    <property type="component" value="Unassembled WGS sequence"/>
</dbReference>
<dbReference type="SUPFAM" id="SSF46894">
    <property type="entry name" value="C-terminal effector domain of the bipartite response regulators"/>
    <property type="match status" value="1"/>
</dbReference>
<dbReference type="Gene3D" id="1.10.10.10">
    <property type="entry name" value="Winged helix-like DNA-binding domain superfamily/Winged helix DNA-binding domain"/>
    <property type="match status" value="1"/>
</dbReference>
<proteinExistence type="predicted"/>
<keyword evidence="3" id="KW-0804">Transcription</keyword>
<evidence type="ECO:0000313" key="8">
    <source>
        <dbReference type="Proteomes" id="UP000739538"/>
    </source>
</evidence>
<dbReference type="Pfam" id="PF00196">
    <property type="entry name" value="GerE"/>
    <property type="match status" value="1"/>
</dbReference>
<protein>
    <submittedName>
        <fullName evidence="7">Response regulator transcription factor</fullName>
    </submittedName>
</protein>
<evidence type="ECO:0000259" key="6">
    <source>
        <dbReference type="PROSITE" id="PS50110"/>
    </source>
</evidence>
<feature type="modified residue" description="4-aspartylphosphate" evidence="4">
    <location>
        <position position="54"/>
    </location>
</feature>
<dbReference type="InterPro" id="IPR000792">
    <property type="entry name" value="Tscrpt_reg_LuxR_C"/>
</dbReference>
<dbReference type="PRINTS" id="PR00038">
    <property type="entry name" value="HTHLUXR"/>
</dbReference>
<dbReference type="AlphaFoldDB" id="A0A956SEB8"/>
<dbReference type="Pfam" id="PF00072">
    <property type="entry name" value="Response_reg"/>
    <property type="match status" value="1"/>
</dbReference>
<feature type="domain" description="Response regulatory" evidence="6">
    <location>
        <begin position="5"/>
        <end position="118"/>
    </location>
</feature>
<dbReference type="GO" id="GO:0006355">
    <property type="term" value="P:regulation of DNA-templated transcription"/>
    <property type="evidence" value="ECO:0007669"/>
    <property type="project" value="InterPro"/>
</dbReference>
<reference evidence="7" key="2">
    <citation type="journal article" date="2021" name="Microbiome">
        <title>Successional dynamics and alternative stable states in a saline activated sludge microbial community over 9 years.</title>
        <authorList>
            <person name="Wang Y."/>
            <person name="Ye J."/>
            <person name="Ju F."/>
            <person name="Liu L."/>
            <person name="Boyd J.A."/>
            <person name="Deng Y."/>
            <person name="Parks D.H."/>
            <person name="Jiang X."/>
            <person name="Yin X."/>
            <person name="Woodcroft B.J."/>
            <person name="Tyson G.W."/>
            <person name="Hugenholtz P."/>
            <person name="Polz M.F."/>
            <person name="Zhang T."/>
        </authorList>
    </citation>
    <scope>NUCLEOTIDE SEQUENCE</scope>
    <source>
        <strain evidence="7">HKST-UBA02</strain>
    </source>
</reference>
<keyword evidence="4" id="KW-0597">Phosphoprotein</keyword>
<dbReference type="CDD" id="cd06170">
    <property type="entry name" value="LuxR_C_like"/>
    <property type="match status" value="1"/>
</dbReference>
<dbReference type="Gene3D" id="3.40.50.2300">
    <property type="match status" value="1"/>
</dbReference>
<evidence type="ECO:0000256" key="1">
    <source>
        <dbReference type="ARBA" id="ARBA00023015"/>
    </source>
</evidence>
<dbReference type="PROSITE" id="PS50110">
    <property type="entry name" value="RESPONSE_REGULATORY"/>
    <property type="match status" value="1"/>
</dbReference>
<evidence type="ECO:0000256" key="4">
    <source>
        <dbReference type="PROSITE-ProRule" id="PRU00169"/>
    </source>
</evidence>
<feature type="domain" description="HTH luxR-type" evidence="5">
    <location>
        <begin position="134"/>
        <end position="199"/>
    </location>
</feature>
<dbReference type="GO" id="GO:0003677">
    <property type="term" value="F:DNA binding"/>
    <property type="evidence" value="ECO:0007669"/>
    <property type="project" value="UniProtKB-KW"/>
</dbReference>
<evidence type="ECO:0000256" key="3">
    <source>
        <dbReference type="ARBA" id="ARBA00023163"/>
    </source>
</evidence>
<reference evidence="7" key="1">
    <citation type="submission" date="2020-04" db="EMBL/GenBank/DDBJ databases">
        <authorList>
            <person name="Zhang T."/>
        </authorList>
    </citation>
    <scope>NUCLEOTIDE SEQUENCE</scope>
    <source>
        <strain evidence="7">HKST-UBA02</strain>
    </source>
</reference>